<gene>
    <name evidence="1" type="primary">175</name>
    <name evidence="1" type="ORF">PBI_121Q_175</name>
</gene>
<proteinExistence type="predicted"/>
<evidence type="ECO:0008006" key="3">
    <source>
        <dbReference type="Google" id="ProtNLM"/>
    </source>
</evidence>
<dbReference type="GeneID" id="22111215"/>
<dbReference type="PROSITE" id="PS51257">
    <property type="entry name" value="PROKAR_LIPOPROTEIN"/>
    <property type="match status" value="1"/>
</dbReference>
<organism evidence="1 2">
    <name type="scientific">Escherichia phage 121Q</name>
    <dbReference type="NCBI Taxonomy" id="1555202"/>
    <lineage>
        <taxon>Viruses</taxon>
        <taxon>Duplodnaviria</taxon>
        <taxon>Heunggongvirae</taxon>
        <taxon>Uroviricota</taxon>
        <taxon>Caudoviricetes</taxon>
        <taxon>Asteriusvirus</taxon>
        <taxon>Asteriusvirus av121Q</taxon>
    </lineage>
</organism>
<dbReference type="KEGG" id="vg:22111215"/>
<protein>
    <recommendedName>
        <fullName evidence="3">Lipoprotein</fullName>
    </recommendedName>
</protein>
<evidence type="ECO:0000313" key="1">
    <source>
        <dbReference type="EMBL" id="AIT14065.1"/>
    </source>
</evidence>
<sequence>MKYIVAVLVAFLLTACDASTKERTSDFELPTELKEAGCKIYRMQQEGAGATLYTVYCPNANTSTGYTSGKTRINTSVINGVQQ</sequence>
<keyword evidence="2" id="KW-1185">Reference proteome</keyword>
<dbReference type="RefSeq" id="YP_009101762.1">
    <property type="nucleotide sequence ID" value="NC_025447.1"/>
</dbReference>
<dbReference type="EMBL" id="KM507819">
    <property type="protein sequence ID" value="AIT14065.1"/>
    <property type="molecule type" value="Genomic_DNA"/>
</dbReference>
<dbReference type="OrthoDB" id="20054at10239"/>
<dbReference type="Pfam" id="PF16225">
    <property type="entry name" value="DUF4884"/>
    <property type="match status" value="1"/>
</dbReference>
<dbReference type="Proteomes" id="UP000029889">
    <property type="component" value="Segment"/>
</dbReference>
<evidence type="ECO:0000313" key="2">
    <source>
        <dbReference type="Proteomes" id="UP000029889"/>
    </source>
</evidence>
<dbReference type="InterPro" id="IPR032618">
    <property type="entry name" value="DUF4884"/>
</dbReference>
<reference evidence="1 2" key="1">
    <citation type="submission" date="2014-09" db="EMBL/GenBank/DDBJ databases">
        <authorList>
            <person name="Lapin J.S."/>
            <person name="Pope W.H."/>
            <person name="Hua J."/>
            <person name="Ford M.E."/>
            <person name="Conway J.F."/>
            <person name="Hatfull G.F."/>
            <person name="Hendrix R.W."/>
        </authorList>
    </citation>
    <scope>NUCLEOTIDE SEQUENCE [LARGE SCALE GENOMIC DNA]</scope>
</reference>
<accession>A0A097EXC5</accession>
<name>A0A097EXC5_9CAUD</name>